<name>A0A2R4WXM5_9EURY</name>
<dbReference type="AlphaFoldDB" id="A0A2R4WXM5"/>
<dbReference type="InterPro" id="IPR002831">
    <property type="entry name" value="Tscrpt_reg_TrmB_N"/>
</dbReference>
<gene>
    <name evidence="2" type="ORF">HARCEL1_00440</name>
</gene>
<feature type="domain" description="Transcription regulator TrmB N-terminal" evidence="1">
    <location>
        <begin position="21"/>
        <end position="94"/>
    </location>
</feature>
<proteinExistence type="predicted"/>
<keyword evidence="3" id="KW-1185">Reference proteome</keyword>
<dbReference type="KEGG" id="harc:HARCEL1_00440"/>
<dbReference type="Proteomes" id="UP000244727">
    <property type="component" value="Chromosome"/>
</dbReference>
<accession>A0A2R4WXM5</accession>
<organism evidence="2 3">
    <name type="scientific">Halococcoides cellulosivorans</name>
    <dbReference type="NCBI Taxonomy" id="1679096"/>
    <lineage>
        <taxon>Archaea</taxon>
        <taxon>Methanobacteriati</taxon>
        <taxon>Methanobacteriota</taxon>
        <taxon>Stenosarchaea group</taxon>
        <taxon>Halobacteria</taxon>
        <taxon>Halobacteriales</taxon>
        <taxon>Haloarculaceae</taxon>
        <taxon>Halococcoides</taxon>
    </lineage>
</organism>
<protein>
    <submittedName>
        <fullName evidence="2">TrmB family transcriptional regulator</fullName>
    </submittedName>
</protein>
<dbReference type="SUPFAM" id="SSF46785">
    <property type="entry name" value="Winged helix' DNA-binding domain"/>
    <property type="match status" value="1"/>
</dbReference>
<sequence length="132" mass="14381">MASTVSLTEQIRSETTPERALEAVFDLTQTERRSYAAIVDADRPVTAPRLAAAIDCAETSAYRHLSALDECGLVQRATADFEGTGRSAYVATPPDEVADRMADRVEETYEECRETIDACRPAFAGESTDRSA</sequence>
<evidence type="ECO:0000259" key="1">
    <source>
        <dbReference type="Pfam" id="PF01978"/>
    </source>
</evidence>
<dbReference type="EMBL" id="CP028858">
    <property type="protein sequence ID" value="AWB26292.1"/>
    <property type="molecule type" value="Genomic_DNA"/>
</dbReference>
<dbReference type="InterPro" id="IPR036390">
    <property type="entry name" value="WH_DNA-bd_sf"/>
</dbReference>
<reference evidence="2 3" key="1">
    <citation type="submission" date="2018-04" db="EMBL/GenBank/DDBJ databases">
        <title>Halococcoides cellulosivorans gen. nov., sp. nov., an extremely halophilic cellulose-utilizing haloarchaeon from hypersaline lakes.</title>
        <authorList>
            <person name="Sorokin D.Y."/>
            <person name="Toshchakov S.V."/>
            <person name="Samarov N.I."/>
            <person name="Korzhenkov A."/>
            <person name="Kublanov I.V."/>
        </authorList>
    </citation>
    <scope>NUCLEOTIDE SEQUENCE [LARGE SCALE GENOMIC DNA]</scope>
    <source>
        <strain evidence="2 3">HArcel1</strain>
    </source>
</reference>
<dbReference type="Gene3D" id="1.10.10.10">
    <property type="entry name" value="Winged helix-like DNA-binding domain superfamily/Winged helix DNA-binding domain"/>
    <property type="match status" value="1"/>
</dbReference>
<evidence type="ECO:0000313" key="3">
    <source>
        <dbReference type="Proteomes" id="UP000244727"/>
    </source>
</evidence>
<evidence type="ECO:0000313" key="2">
    <source>
        <dbReference type="EMBL" id="AWB26292.1"/>
    </source>
</evidence>
<dbReference type="Pfam" id="PF01978">
    <property type="entry name" value="TrmB"/>
    <property type="match status" value="1"/>
</dbReference>
<dbReference type="InterPro" id="IPR036388">
    <property type="entry name" value="WH-like_DNA-bd_sf"/>
</dbReference>